<protein>
    <submittedName>
        <fullName evidence="2">Uncharacterized protein</fullName>
    </submittedName>
</protein>
<name>A0A0A9B353_ARUDO</name>
<evidence type="ECO:0000256" key="1">
    <source>
        <dbReference type="SAM" id="MobiDB-lite"/>
    </source>
</evidence>
<evidence type="ECO:0000313" key="2">
    <source>
        <dbReference type="EMBL" id="JAD58439.1"/>
    </source>
</evidence>
<sequence>MDKRHRARLPAGSGQEEVMR</sequence>
<accession>A0A0A9B353</accession>
<reference evidence="2" key="1">
    <citation type="submission" date="2014-09" db="EMBL/GenBank/DDBJ databases">
        <authorList>
            <person name="Magalhaes I.L.F."/>
            <person name="Oliveira U."/>
            <person name="Santos F.R."/>
            <person name="Vidigal T.H.D.A."/>
            <person name="Brescovit A.D."/>
            <person name="Santos A.J."/>
        </authorList>
    </citation>
    <scope>NUCLEOTIDE SEQUENCE</scope>
    <source>
        <tissue evidence="2">Shoot tissue taken approximately 20 cm above the soil surface</tissue>
    </source>
</reference>
<proteinExistence type="predicted"/>
<feature type="region of interest" description="Disordered" evidence="1">
    <location>
        <begin position="1"/>
        <end position="20"/>
    </location>
</feature>
<dbReference type="EMBL" id="GBRH01239456">
    <property type="protein sequence ID" value="JAD58439.1"/>
    <property type="molecule type" value="Transcribed_RNA"/>
</dbReference>
<reference evidence="2" key="2">
    <citation type="journal article" date="2015" name="Data Brief">
        <title>Shoot transcriptome of the giant reed, Arundo donax.</title>
        <authorList>
            <person name="Barrero R.A."/>
            <person name="Guerrero F.D."/>
            <person name="Moolhuijzen P."/>
            <person name="Goolsby J.A."/>
            <person name="Tidwell J."/>
            <person name="Bellgard S.E."/>
            <person name="Bellgard M.I."/>
        </authorList>
    </citation>
    <scope>NUCLEOTIDE SEQUENCE</scope>
    <source>
        <tissue evidence="2">Shoot tissue taken approximately 20 cm above the soil surface</tissue>
    </source>
</reference>
<dbReference type="AlphaFoldDB" id="A0A0A9B353"/>
<organism evidence="2">
    <name type="scientific">Arundo donax</name>
    <name type="common">Giant reed</name>
    <name type="synonym">Donax arundinaceus</name>
    <dbReference type="NCBI Taxonomy" id="35708"/>
    <lineage>
        <taxon>Eukaryota</taxon>
        <taxon>Viridiplantae</taxon>
        <taxon>Streptophyta</taxon>
        <taxon>Embryophyta</taxon>
        <taxon>Tracheophyta</taxon>
        <taxon>Spermatophyta</taxon>
        <taxon>Magnoliopsida</taxon>
        <taxon>Liliopsida</taxon>
        <taxon>Poales</taxon>
        <taxon>Poaceae</taxon>
        <taxon>PACMAD clade</taxon>
        <taxon>Arundinoideae</taxon>
        <taxon>Arundineae</taxon>
        <taxon>Arundo</taxon>
    </lineage>
</organism>